<comment type="similarity">
    <text evidence="1 2">Belongs to the anti-sigma-factor antagonist family.</text>
</comment>
<dbReference type="STRING" id="364197.SAMN05216296_1150"/>
<dbReference type="Gene3D" id="3.30.750.24">
    <property type="entry name" value="STAS domain"/>
    <property type="match status" value="1"/>
</dbReference>
<dbReference type="OrthoDB" id="9808221at2"/>
<dbReference type="NCBIfam" id="TIGR00377">
    <property type="entry name" value="ant_ant_sig"/>
    <property type="match status" value="1"/>
</dbReference>
<dbReference type="RefSeq" id="WP_090193509.1">
    <property type="nucleotide sequence ID" value="NZ_LT629785.1"/>
</dbReference>
<dbReference type="GO" id="GO:0043856">
    <property type="term" value="F:anti-sigma factor antagonist activity"/>
    <property type="evidence" value="ECO:0007669"/>
    <property type="project" value="InterPro"/>
</dbReference>
<feature type="domain" description="STAS" evidence="3">
    <location>
        <begin position="17"/>
        <end position="113"/>
    </location>
</feature>
<evidence type="ECO:0000313" key="5">
    <source>
        <dbReference type="Proteomes" id="UP000243232"/>
    </source>
</evidence>
<dbReference type="AlphaFoldDB" id="A0A1H2EXA7"/>
<dbReference type="EMBL" id="LT629785">
    <property type="protein sequence ID" value="SDT99715.1"/>
    <property type="molecule type" value="Genomic_DNA"/>
</dbReference>
<proteinExistence type="inferred from homology"/>
<evidence type="ECO:0000256" key="2">
    <source>
        <dbReference type="RuleBase" id="RU003749"/>
    </source>
</evidence>
<dbReference type="InterPro" id="IPR003658">
    <property type="entry name" value="Anti-sigma_ant"/>
</dbReference>
<sequence length="126" mass="14020">MPLDIDVKNPSPETLRVVLAGSLDSQTAPRLDHALDAAYQPECRLLAFDMGSLEFISSAGLRVIFKNVKRIKKSGGRVGVSRMNAGVRKVFEIVQAIPDLDIFASVEEMDEYLATIQRRALDDDWE</sequence>
<reference evidence="5" key="1">
    <citation type="submission" date="2016-10" db="EMBL/GenBank/DDBJ databases">
        <authorList>
            <person name="Varghese N."/>
            <person name="Submissions S."/>
        </authorList>
    </citation>
    <scope>NUCLEOTIDE SEQUENCE [LARGE SCALE GENOMIC DNA]</scope>
    <source>
        <strain evidence="5">DSM 17875</strain>
    </source>
</reference>
<name>A0A1H2EXA7_9PSED</name>
<organism evidence="4 5">
    <name type="scientific">Pseudomonas pohangensis</name>
    <dbReference type="NCBI Taxonomy" id="364197"/>
    <lineage>
        <taxon>Bacteria</taxon>
        <taxon>Pseudomonadati</taxon>
        <taxon>Pseudomonadota</taxon>
        <taxon>Gammaproteobacteria</taxon>
        <taxon>Pseudomonadales</taxon>
        <taxon>Pseudomonadaceae</taxon>
        <taxon>Pseudomonas</taxon>
    </lineage>
</organism>
<gene>
    <name evidence="4" type="ORF">SAMN05216296_1150</name>
</gene>
<dbReference type="CDD" id="cd07043">
    <property type="entry name" value="STAS_anti-anti-sigma_factors"/>
    <property type="match status" value="1"/>
</dbReference>
<evidence type="ECO:0000259" key="3">
    <source>
        <dbReference type="PROSITE" id="PS50801"/>
    </source>
</evidence>
<protein>
    <recommendedName>
        <fullName evidence="2">Anti-sigma factor antagonist</fullName>
    </recommendedName>
</protein>
<accession>A0A1H2EXA7</accession>
<evidence type="ECO:0000313" key="4">
    <source>
        <dbReference type="EMBL" id="SDT99715.1"/>
    </source>
</evidence>
<dbReference type="InterPro" id="IPR002645">
    <property type="entry name" value="STAS_dom"/>
</dbReference>
<dbReference type="Pfam" id="PF01740">
    <property type="entry name" value="STAS"/>
    <property type="match status" value="1"/>
</dbReference>
<evidence type="ECO:0000256" key="1">
    <source>
        <dbReference type="ARBA" id="ARBA00009013"/>
    </source>
</evidence>
<dbReference type="PANTHER" id="PTHR33495">
    <property type="entry name" value="ANTI-SIGMA FACTOR ANTAGONIST TM_1081-RELATED-RELATED"/>
    <property type="match status" value="1"/>
</dbReference>
<dbReference type="PROSITE" id="PS50801">
    <property type="entry name" value="STAS"/>
    <property type="match status" value="1"/>
</dbReference>
<dbReference type="PANTHER" id="PTHR33495:SF2">
    <property type="entry name" value="ANTI-SIGMA FACTOR ANTAGONIST TM_1081-RELATED"/>
    <property type="match status" value="1"/>
</dbReference>
<dbReference type="InterPro" id="IPR036513">
    <property type="entry name" value="STAS_dom_sf"/>
</dbReference>
<dbReference type="Proteomes" id="UP000243232">
    <property type="component" value="Chromosome I"/>
</dbReference>
<dbReference type="SUPFAM" id="SSF52091">
    <property type="entry name" value="SpoIIaa-like"/>
    <property type="match status" value="1"/>
</dbReference>
<keyword evidence="5" id="KW-1185">Reference proteome</keyword>